<name>A0A8S4S5X8_9NEOP</name>
<proteinExistence type="predicted"/>
<dbReference type="Proteomes" id="UP000838756">
    <property type="component" value="Unassembled WGS sequence"/>
</dbReference>
<comment type="caution">
    <text evidence="1">The sequence shown here is derived from an EMBL/GenBank/DDBJ whole genome shotgun (WGS) entry which is preliminary data.</text>
</comment>
<organism evidence="1 2">
    <name type="scientific">Pararge aegeria aegeria</name>
    <dbReference type="NCBI Taxonomy" id="348720"/>
    <lineage>
        <taxon>Eukaryota</taxon>
        <taxon>Metazoa</taxon>
        <taxon>Ecdysozoa</taxon>
        <taxon>Arthropoda</taxon>
        <taxon>Hexapoda</taxon>
        <taxon>Insecta</taxon>
        <taxon>Pterygota</taxon>
        <taxon>Neoptera</taxon>
        <taxon>Endopterygota</taxon>
        <taxon>Lepidoptera</taxon>
        <taxon>Glossata</taxon>
        <taxon>Ditrysia</taxon>
        <taxon>Papilionoidea</taxon>
        <taxon>Nymphalidae</taxon>
        <taxon>Satyrinae</taxon>
        <taxon>Satyrini</taxon>
        <taxon>Parargina</taxon>
        <taxon>Pararge</taxon>
    </lineage>
</organism>
<evidence type="ECO:0000313" key="2">
    <source>
        <dbReference type="Proteomes" id="UP000838756"/>
    </source>
</evidence>
<protein>
    <submittedName>
        <fullName evidence="1">Jg3702 protein</fullName>
    </submittedName>
</protein>
<evidence type="ECO:0000313" key="1">
    <source>
        <dbReference type="EMBL" id="CAH2246242.1"/>
    </source>
</evidence>
<keyword evidence="2" id="KW-1185">Reference proteome</keyword>
<dbReference type="EMBL" id="CAKXAJ010025929">
    <property type="protein sequence ID" value="CAH2246242.1"/>
    <property type="molecule type" value="Genomic_DNA"/>
</dbReference>
<dbReference type="AlphaFoldDB" id="A0A8S4S5X8"/>
<gene>
    <name evidence="1" type="primary">jg3702</name>
    <name evidence="1" type="ORF">PAEG_LOCUS21330</name>
</gene>
<reference evidence="1" key="1">
    <citation type="submission" date="2022-03" db="EMBL/GenBank/DDBJ databases">
        <authorList>
            <person name="Lindestad O."/>
        </authorList>
    </citation>
    <scope>NUCLEOTIDE SEQUENCE</scope>
</reference>
<accession>A0A8S4S5X8</accession>
<sequence>MDFRKVPPASITPATTPFTLELIMATMLLSGRNKERVARASNKANPPPPHGKPLLGMPWWFYLRIPLWRGESHITSVLPKGK</sequence>